<gene>
    <name evidence="2" type="ORF">PVAP13_6NG213206</name>
</gene>
<feature type="region of interest" description="Disordered" evidence="1">
    <location>
        <begin position="114"/>
        <end position="178"/>
    </location>
</feature>
<feature type="compositionally biased region" description="Low complexity" evidence="1">
    <location>
        <begin position="163"/>
        <end position="178"/>
    </location>
</feature>
<name>A0A8T0QZI8_PANVG</name>
<proteinExistence type="predicted"/>
<comment type="caution">
    <text evidence="2">The sequence shown here is derived from an EMBL/GenBank/DDBJ whole genome shotgun (WGS) entry which is preliminary data.</text>
</comment>
<accession>A0A8T0QZI8</accession>
<evidence type="ECO:0000313" key="2">
    <source>
        <dbReference type="EMBL" id="KAG2578460.1"/>
    </source>
</evidence>
<feature type="region of interest" description="Disordered" evidence="1">
    <location>
        <begin position="26"/>
        <end position="95"/>
    </location>
</feature>
<reference evidence="2" key="1">
    <citation type="submission" date="2020-05" db="EMBL/GenBank/DDBJ databases">
        <title>WGS assembly of Panicum virgatum.</title>
        <authorList>
            <person name="Lovell J.T."/>
            <person name="Jenkins J."/>
            <person name="Shu S."/>
            <person name="Juenger T.E."/>
            <person name="Schmutz J."/>
        </authorList>
    </citation>
    <scope>NUCLEOTIDE SEQUENCE</scope>
    <source>
        <strain evidence="2">AP13</strain>
    </source>
</reference>
<feature type="compositionally biased region" description="Pro residues" evidence="1">
    <location>
        <begin position="62"/>
        <end position="71"/>
    </location>
</feature>
<evidence type="ECO:0000313" key="3">
    <source>
        <dbReference type="Proteomes" id="UP000823388"/>
    </source>
</evidence>
<sequence length="266" mass="27462">MLPAGGARAGGAMATAHELHHNLRAWIRPAGRRRAMTSSPSSSSSSSSSSTTAAGQRSTPANAPPRRPCPPLRAVTDYRHRRPFSDSERRSSGDASALLLGAIFSDLLRLGSAPRVAGAPSPRRLELPPLSSRSSPRRCLLPPELDGDLQAAANAELERRHPPSSGAVAASGRGRAGPLAGTSWARAVRAPAGVELGEGAPPGSSSGVVKHAVVELGRVKEAAILPPRARRPSSLAVPAPPCLGGREPRGEAALQSKERRSCGTAE</sequence>
<feature type="compositionally biased region" description="Basic and acidic residues" evidence="1">
    <location>
        <begin position="246"/>
        <end position="266"/>
    </location>
</feature>
<dbReference type="AlphaFoldDB" id="A0A8T0QZI8"/>
<feature type="compositionally biased region" description="Basic and acidic residues" evidence="1">
    <location>
        <begin position="83"/>
        <end position="92"/>
    </location>
</feature>
<keyword evidence="3" id="KW-1185">Reference proteome</keyword>
<dbReference type="Proteomes" id="UP000823388">
    <property type="component" value="Chromosome 6N"/>
</dbReference>
<organism evidence="2 3">
    <name type="scientific">Panicum virgatum</name>
    <name type="common">Blackwell switchgrass</name>
    <dbReference type="NCBI Taxonomy" id="38727"/>
    <lineage>
        <taxon>Eukaryota</taxon>
        <taxon>Viridiplantae</taxon>
        <taxon>Streptophyta</taxon>
        <taxon>Embryophyta</taxon>
        <taxon>Tracheophyta</taxon>
        <taxon>Spermatophyta</taxon>
        <taxon>Magnoliopsida</taxon>
        <taxon>Liliopsida</taxon>
        <taxon>Poales</taxon>
        <taxon>Poaceae</taxon>
        <taxon>PACMAD clade</taxon>
        <taxon>Panicoideae</taxon>
        <taxon>Panicodae</taxon>
        <taxon>Paniceae</taxon>
        <taxon>Panicinae</taxon>
        <taxon>Panicum</taxon>
        <taxon>Panicum sect. Hiantes</taxon>
    </lineage>
</organism>
<feature type="compositionally biased region" description="Low complexity" evidence="1">
    <location>
        <begin position="38"/>
        <end position="50"/>
    </location>
</feature>
<evidence type="ECO:0000256" key="1">
    <source>
        <dbReference type="SAM" id="MobiDB-lite"/>
    </source>
</evidence>
<protein>
    <submittedName>
        <fullName evidence="2">Uncharacterized protein</fullName>
    </submittedName>
</protein>
<feature type="region of interest" description="Disordered" evidence="1">
    <location>
        <begin position="227"/>
        <end position="266"/>
    </location>
</feature>
<feature type="compositionally biased region" description="Low complexity" evidence="1">
    <location>
        <begin position="127"/>
        <end position="144"/>
    </location>
</feature>
<dbReference type="EMBL" id="CM029048">
    <property type="protein sequence ID" value="KAG2578460.1"/>
    <property type="molecule type" value="Genomic_DNA"/>
</dbReference>